<name>A0A2M7BCF9_9BACT</name>
<proteinExistence type="predicted"/>
<dbReference type="Proteomes" id="UP000230399">
    <property type="component" value="Unassembled WGS sequence"/>
</dbReference>
<sequence>MNNERSRQPLTLEQTIARIEALSEEYRLDTEMSSDRARLYMGWLDETVATVEKISPKWSPTLKTVFTQTVANLLRKDYFSFGTEYGTGQGSRPLVEIIRSLKHFSYLPEEESIAYLKLLETIYTNHHLTPKILDPLFYYGPKRDKQFHPLTTELNNRLDRAANSPARKKEITIVSNYIAAETKTINR</sequence>
<organism evidence="1 2">
    <name type="scientific">Candidatus Shapirobacteria bacterium CG03_land_8_20_14_0_80_40_19</name>
    <dbReference type="NCBI Taxonomy" id="1974880"/>
    <lineage>
        <taxon>Bacteria</taxon>
        <taxon>Candidatus Shapironibacteriota</taxon>
    </lineage>
</organism>
<dbReference type="EMBL" id="PEVD01000043">
    <property type="protein sequence ID" value="PIV00788.1"/>
    <property type="molecule type" value="Genomic_DNA"/>
</dbReference>
<evidence type="ECO:0000313" key="2">
    <source>
        <dbReference type="Proteomes" id="UP000230399"/>
    </source>
</evidence>
<protein>
    <submittedName>
        <fullName evidence="1">Uncharacterized protein</fullName>
    </submittedName>
</protein>
<gene>
    <name evidence="1" type="ORF">COS55_02995</name>
</gene>
<reference evidence="2" key="1">
    <citation type="submission" date="2017-09" db="EMBL/GenBank/DDBJ databases">
        <title>Depth-based differentiation of microbial function through sediment-hosted aquifers and enrichment of novel symbionts in the deep terrestrial subsurface.</title>
        <authorList>
            <person name="Probst A.J."/>
            <person name="Ladd B."/>
            <person name="Jarett J.K."/>
            <person name="Geller-Mcgrath D.E."/>
            <person name="Sieber C.M.K."/>
            <person name="Emerson J.B."/>
            <person name="Anantharaman K."/>
            <person name="Thomas B.C."/>
            <person name="Malmstrom R."/>
            <person name="Stieglmeier M."/>
            <person name="Klingl A."/>
            <person name="Woyke T."/>
            <person name="Ryan C.M."/>
            <person name="Banfield J.F."/>
        </authorList>
    </citation>
    <scope>NUCLEOTIDE SEQUENCE [LARGE SCALE GENOMIC DNA]</scope>
</reference>
<comment type="caution">
    <text evidence="1">The sequence shown here is derived from an EMBL/GenBank/DDBJ whole genome shotgun (WGS) entry which is preliminary data.</text>
</comment>
<evidence type="ECO:0000313" key="1">
    <source>
        <dbReference type="EMBL" id="PIV00788.1"/>
    </source>
</evidence>
<dbReference type="AlphaFoldDB" id="A0A2M7BCF9"/>
<accession>A0A2M7BCF9</accession>